<dbReference type="OrthoDB" id="10062305at2759"/>
<name>A0A814L1L2_ADIRI</name>
<comment type="caution">
    <text evidence="2">The sequence shown here is derived from an EMBL/GenBank/DDBJ whole genome shotgun (WGS) entry which is preliminary data.</text>
</comment>
<dbReference type="Proteomes" id="UP000663852">
    <property type="component" value="Unassembled WGS sequence"/>
</dbReference>
<dbReference type="Gene3D" id="3.80.10.10">
    <property type="entry name" value="Ribonuclease Inhibitor"/>
    <property type="match status" value="2"/>
</dbReference>
<accession>A0A814L1L2</accession>
<protein>
    <recommendedName>
        <fullName evidence="1">F-box domain-containing protein</fullName>
    </recommendedName>
</protein>
<evidence type="ECO:0000313" key="3">
    <source>
        <dbReference type="EMBL" id="CAF1195997.1"/>
    </source>
</evidence>
<dbReference type="SUPFAM" id="SSF52047">
    <property type="entry name" value="RNI-like"/>
    <property type="match status" value="2"/>
</dbReference>
<dbReference type="Proteomes" id="UP000663828">
    <property type="component" value="Unassembled WGS sequence"/>
</dbReference>
<proteinExistence type="predicted"/>
<dbReference type="EMBL" id="CAJNOJ010000146">
    <property type="protein sequence ID" value="CAF1195997.1"/>
    <property type="molecule type" value="Genomic_DNA"/>
</dbReference>
<evidence type="ECO:0000259" key="1">
    <source>
        <dbReference type="PROSITE" id="PS50181"/>
    </source>
</evidence>
<sequence>MAKLETLPNEILCEVFQFITTPQLFHAFDNLNNRFAYLIRNVPLHVEFSRVTKSSHDVFCRLIASDAEVKKNIISLRLSNDETVGRIEDFVSAIPLNHLDNLRSLTLDQVDEADVQVLLHMLRSLSKLCYFSFLRKTELESDCIRSGFGAPAPQPLDFKSILPSKHLRTLSLPYFICNSMSIHETLNVTSVTLFYACINHVLQLFVSVPLLKHFRIRKLTKPCMQSDAPTNIDVNAVHLNDFLLDRCDVECDELEFLLTRTPNLKTLSLSSYYDVDEPVAYFWQKLIESSLKHLRVFDFCFQFHCKRDSSDGLHLFNEFQNDFWHEQHHWYTNCTIQRGYSGTIYTIPYSRSEYYLDLPIDLEDSVSSNDPSTFNNVRRLSIRNEQITDNLPYYFRNVQSLILSKEWHVDKYEFSYVKFLSSIVNTSNVTCLELRPDYFTSQSEFLDLFKILPHLSSLHVHRKHLNKFYDDINLCQYLKGLYIKKLDVFVTSYQSSFIPDRITVKTCQLFPYLEELCCTYVDQVDVLLLALQEWPKLSYLKTKHISKDITSWIEENASTLKIRIDFESIVSDLAEVQMMIMLSDPNPDSE</sequence>
<evidence type="ECO:0000313" key="2">
    <source>
        <dbReference type="EMBL" id="CAF1058250.1"/>
    </source>
</evidence>
<dbReference type="EMBL" id="CAJNOR010001020">
    <property type="protein sequence ID" value="CAF1058250.1"/>
    <property type="molecule type" value="Genomic_DNA"/>
</dbReference>
<feature type="domain" description="F-box" evidence="1">
    <location>
        <begin position="1"/>
        <end position="51"/>
    </location>
</feature>
<evidence type="ECO:0000313" key="4">
    <source>
        <dbReference type="Proteomes" id="UP000663828"/>
    </source>
</evidence>
<dbReference type="InterPro" id="IPR032675">
    <property type="entry name" value="LRR_dom_sf"/>
</dbReference>
<dbReference type="PROSITE" id="PS50181">
    <property type="entry name" value="FBOX"/>
    <property type="match status" value="1"/>
</dbReference>
<organism evidence="2 4">
    <name type="scientific">Adineta ricciae</name>
    <name type="common">Rotifer</name>
    <dbReference type="NCBI Taxonomy" id="249248"/>
    <lineage>
        <taxon>Eukaryota</taxon>
        <taxon>Metazoa</taxon>
        <taxon>Spiralia</taxon>
        <taxon>Gnathifera</taxon>
        <taxon>Rotifera</taxon>
        <taxon>Eurotatoria</taxon>
        <taxon>Bdelloidea</taxon>
        <taxon>Adinetida</taxon>
        <taxon>Adinetidae</taxon>
        <taxon>Adineta</taxon>
    </lineage>
</organism>
<gene>
    <name evidence="3" type="ORF">EDS130_LOCUS25083</name>
    <name evidence="2" type="ORF">XAT740_LOCUS16143</name>
</gene>
<reference evidence="2" key="1">
    <citation type="submission" date="2021-02" db="EMBL/GenBank/DDBJ databases">
        <authorList>
            <person name="Nowell W R."/>
        </authorList>
    </citation>
    <scope>NUCLEOTIDE SEQUENCE</scope>
</reference>
<dbReference type="InterPro" id="IPR001810">
    <property type="entry name" value="F-box_dom"/>
</dbReference>
<keyword evidence="4" id="KW-1185">Reference proteome</keyword>
<dbReference type="AlphaFoldDB" id="A0A814L1L2"/>